<organism evidence="2 3">
    <name type="scientific">Lupinus luteus</name>
    <name type="common">European yellow lupine</name>
    <dbReference type="NCBI Taxonomy" id="3873"/>
    <lineage>
        <taxon>Eukaryota</taxon>
        <taxon>Viridiplantae</taxon>
        <taxon>Streptophyta</taxon>
        <taxon>Embryophyta</taxon>
        <taxon>Tracheophyta</taxon>
        <taxon>Spermatophyta</taxon>
        <taxon>Magnoliopsida</taxon>
        <taxon>eudicotyledons</taxon>
        <taxon>Gunneridae</taxon>
        <taxon>Pentapetalae</taxon>
        <taxon>rosids</taxon>
        <taxon>fabids</taxon>
        <taxon>Fabales</taxon>
        <taxon>Fabaceae</taxon>
        <taxon>Papilionoideae</taxon>
        <taxon>50 kb inversion clade</taxon>
        <taxon>genistoids sensu lato</taxon>
        <taxon>core genistoids</taxon>
        <taxon>Genisteae</taxon>
        <taxon>Lupinus</taxon>
    </lineage>
</organism>
<feature type="region of interest" description="Disordered" evidence="1">
    <location>
        <begin position="1"/>
        <end position="58"/>
    </location>
</feature>
<evidence type="ECO:0000313" key="2">
    <source>
        <dbReference type="EMBL" id="CAL0331965.1"/>
    </source>
</evidence>
<keyword evidence="3" id="KW-1185">Reference proteome</keyword>
<comment type="caution">
    <text evidence="2">The sequence shown here is derived from an EMBL/GenBank/DDBJ whole genome shotgun (WGS) entry which is preliminary data.</text>
</comment>
<gene>
    <name evidence="2" type="ORF">LLUT_LOCUS33025</name>
</gene>
<feature type="compositionally biased region" description="Polar residues" evidence="1">
    <location>
        <begin position="1"/>
        <end position="37"/>
    </location>
</feature>
<proteinExistence type="predicted"/>
<accession>A0AAV1YDS1</accession>
<dbReference type="EMBL" id="CAXHTB010000023">
    <property type="protein sequence ID" value="CAL0331965.1"/>
    <property type="molecule type" value="Genomic_DNA"/>
</dbReference>
<sequence length="180" mass="19476">MTNSADSSFPNKSLPSSYDQNMSVADATTQYGGSENIGTDEPSKVLDSIGKTVSPNNKDEGVKSHVVFGADHKRNFIFISSLSNDFLGAIPLSSFEQSMPQGVDAFDLNQKIEDGQGNEEKGKMKVNEAFAAEKENNKEVKAFDSAASKFEAEPVDNAGAVCIVRDIDLNELPPEFEEDD</sequence>
<dbReference type="AlphaFoldDB" id="A0AAV1YDS1"/>
<evidence type="ECO:0000256" key="1">
    <source>
        <dbReference type="SAM" id="MobiDB-lite"/>
    </source>
</evidence>
<name>A0AAV1YDS1_LUPLU</name>
<dbReference type="Proteomes" id="UP001497480">
    <property type="component" value="Unassembled WGS sequence"/>
</dbReference>
<protein>
    <submittedName>
        <fullName evidence="2">Uncharacterized protein</fullName>
    </submittedName>
</protein>
<evidence type="ECO:0000313" key="3">
    <source>
        <dbReference type="Proteomes" id="UP001497480"/>
    </source>
</evidence>
<reference evidence="2 3" key="1">
    <citation type="submission" date="2024-03" db="EMBL/GenBank/DDBJ databases">
        <authorList>
            <person name="Martinez-Hernandez J."/>
        </authorList>
    </citation>
    <scope>NUCLEOTIDE SEQUENCE [LARGE SCALE GENOMIC DNA]</scope>
</reference>